<feature type="transmembrane region" description="Helical" evidence="13">
    <location>
        <begin position="63"/>
        <end position="81"/>
    </location>
</feature>
<feature type="transmembrane region" description="Helical" evidence="13">
    <location>
        <begin position="171"/>
        <end position="192"/>
    </location>
</feature>
<keyword evidence="5 12" id="KW-0813">Transport</keyword>
<evidence type="ECO:0000256" key="2">
    <source>
        <dbReference type="ARBA" id="ARBA00004429"/>
    </source>
</evidence>
<dbReference type="Pfam" id="PF03379">
    <property type="entry name" value="CcmB"/>
    <property type="match status" value="1"/>
</dbReference>
<comment type="caution">
    <text evidence="14">The sequence shown here is derived from an EMBL/GenBank/DDBJ whole genome shotgun (WGS) entry which is preliminary data.</text>
</comment>
<reference evidence="14 15" key="1">
    <citation type="submission" date="2019-09" db="EMBL/GenBank/DDBJ databases">
        <title>Wenzhouxiangella sp. Genome sequencing and assembly.</title>
        <authorList>
            <person name="Zhang R."/>
        </authorList>
    </citation>
    <scope>NUCLEOTIDE SEQUENCE [LARGE SCALE GENOMIC DNA]</scope>
    <source>
        <strain evidence="14 15">W260</strain>
    </source>
</reference>
<evidence type="ECO:0000256" key="6">
    <source>
        <dbReference type="ARBA" id="ARBA00022475"/>
    </source>
</evidence>
<dbReference type="InterPro" id="IPR026031">
    <property type="entry name" value="Cyt_c_CcmB_bac"/>
</dbReference>
<evidence type="ECO:0000256" key="13">
    <source>
        <dbReference type="SAM" id="Phobius"/>
    </source>
</evidence>
<keyword evidence="6 12" id="KW-1003">Cell membrane</keyword>
<evidence type="ECO:0000256" key="7">
    <source>
        <dbReference type="ARBA" id="ARBA00022519"/>
    </source>
</evidence>
<keyword evidence="10 13" id="KW-1133">Transmembrane helix</keyword>
<feature type="transmembrane region" description="Helical" evidence="13">
    <location>
        <begin position="32"/>
        <end position="51"/>
    </location>
</feature>
<evidence type="ECO:0000256" key="12">
    <source>
        <dbReference type="PIRNR" id="PIRNR002764"/>
    </source>
</evidence>
<evidence type="ECO:0000313" key="14">
    <source>
        <dbReference type="EMBL" id="KAA9130567.1"/>
    </source>
</evidence>
<dbReference type="PRINTS" id="PR01414">
    <property type="entry name" value="CCMBBIOGNSIS"/>
</dbReference>
<evidence type="ECO:0000256" key="5">
    <source>
        <dbReference type="ARBA" id="ARBA00022448"/>
    </source>
</evidence>
<feature type="transmembrane region" description="Helical" evidence="13">
    <location>
        <begin position="204"/>
        <end position="226"/>
    </location>
</feature>
<keyword evidence="15" id="KW-1185">Reference proteome</keyword>
<dbReference type="InterPro" id="IPR003544">
    <property type="entry name" value="Cyt_c_biogenesis_CcmB"/>
</dbReference>
<evidence type="ECO:0000256" key="8">
    <source>
        <dbReference type="ARBA" id="ARBA00022692"/>
    </source>
</evidence>
<dbReference type="PANTHER" id="PTHR30070:SF1">
    <property type="entry name" value="CYTOCHROME C BIOGENESIS B-RELATED"/>
    <property type="match status" value="1"/>
</dbReference>
<comment type="subcellular location">
    <subcellularLocation>
        <location evidence="2">Cell inner membrane</location>
        <topology evidence="2">Multi-pass membrane protein</topology>
    </subcellularLocation>
</comment>
<comment type="function">
    <text evidence="1 12">Required for the export of heme to the periplasm for the biogenesis of c-type cytochromes.</text>
</comment>
<dbReference type="EMBL" id="VYXP01000007">
    <property type="protein sequence ID" value="KAA9130567.1"/>
    <property type="molecule type" value="Genomic_DNA"/>
</dbReference>
<keyword evidence="11 12" id="KW-0472">Membrane</keyword>
<evidence type="ECO:0000256" key="4">
    <source>
        <dbReference type="ARBA" id="ARBA00016452"/>
    </source>
</evidence>
<dbReference type="PIRSF" id="PIRSF002764">
    <property type="entry name" value="CcmB"/>
    <property type="match status" value="1"/>
</dbReference>
<accession>A0A5N0T8V0</accession>
<dbReference type="GO" id="GO:0017004">
    <property type="term" value="P:cytochrome complex assembly"/>
    <property type="evidence" value="ECO:0007669"/>
    <property type="project" value="UniProtKB-KW"/>
</dbReference>
<dbReference type="AlphaFoldDB" id="A0A5N0T8V0"/>
<dbReference type="Proteomes" id="UP000325372">
    <property type="component" value="Unassembled WGS sequence"/>
</dbReference>
<gene>
    <name evidence="14" type="primary">ccmB</name>
    <name evidence="14" type="ORF">F3N42_12845</name>
</gene>
<feature type="transmembrane region" description="Helical" evidence="13">
    <location>
        <begin position="138"/>
        <end position="164"/>
    </location>
</feature>
<dbReference type="GO" id="GO:1903607">
    <property type="term" value="P:cytochrome c biosynthetic process"/>
    <property type="evidence" value="ECO:0007669"/>
    <property type="project" value="TreeGrafter"/>
</dbReference>
<dbReference type="GO" id="GO:0005886">
    <property type="term" value="C:plasma membrane"/>
    <property type="evidence" value="ECO:0007669"/>
    <property type="project" value="UniProtKB-SubCell"/>
</dbReference>
<evidence type="ECO:0000256" key="10">
    <source>
        <dbReference type="ARBA" id="ARBA00022989"/>
    </source>
</evidence>
<evidence type="ECO:0000256" key="9">
    <source>
        <dbReference type="ARBA" id="ARBA00022748"/>
    </source>
</evidence>
<dbReference type="RefSeq" id="WP_150864871.1">
    <property type="nucleotide sequence ID" value="NZ_VYXP01000007.1"/>
</dbReference>
<evidence type="ECO:0000256" key="11">
    <source>
        <dbReference type="ARBA" id="ARBA00023136"/>
    </source>
</evidence>
<dbReference type="NCBIfam" id="TIGR01190">
    <property type="entry name" value="ccmB"/>
    <property type="match status" value="1"/>
</dbReference>
<evidence type="ECO:0000313" key="15">
    <source>
        <dbReference type="Proteomes" id="UP000325372"/>
    </source>
</evidence>
<proteinExistence type="inferred from homology"/>
<dbReference type="PANTHER" id="PTHR30070">
    <property type="entry name" value="HEME EXPORTER PROTEIN B"/>
    <property type="match status" value="1"/>
</dbReference>
<feature type="transmembrane region" description="Helical" evidence="13">
    <location>
        <begin position="102"/>
        <end position="126"/>
    </location>
</feature>
<dbReference type="GO" id="GO:0015232">
    <property type="term" value="F:heme transmembrane transporter activity"/>
    <property type="evidence" value="ECO:0007669"/>
    <property type="project" value="InterPro"/>
</dbReference>
<evidence type="ECO:0000256" key="3">
    <source>
        <dbReference type="ARBA" id="ARBA00010544"/>
    </source>
</evidence>
<comment type="similarity">
    <text evidence="3 12">Belongs to the CcmB/CycW/HelB family.</text>
</comment>
<keyword evidence="9 12" id="KW-0201">Cytochrome c-type biogenesis</keyword>
<organism evidence="14 15">
    <name type="scientific">Marinihelvus fidelis</name>
    <dbReference type="NCBI Taxonomy" id="2613842"/>
    <lineage>
        <taxon>Bacteria</taxon>
        <taxon>Pseudomonadati</taxon>
        <taxon>Pseudomonadota</taxon>
        <taxon>Gammaproteobacteria</taxon>
        <taxon>Chromatiales</taxon>
        <taxon>Wenzhouxiangellaceae</taxon>
        <taxon>Marinihelvus</taxon>
    </lineage>
</organism>
<keyword evidence="7 12" id="KW-0997">Cell inner membrane</keyword>
<name>A0A5N0T8V0_9GAMM</name>
<sequence>MNDHGPQSPAGAAFGPVFRRDLKLAFRRRAEILQPLVFLAVVVSLFPLGVSPSPQRLADMAPGVIWIAALLATVMSLDTLFRADWDDGSIEQWVVSGHSLTLVALARVCAHWLVAGLPIVLLSPLLSVWMQLPAEGAVILALTLAIGTPTLSAIGAIGSALTVGARRGGQLLSLLVFPLYVPVLILATNATGAAVDGLPYNGQLGLMVAMLVAAATLAPFAIAAALRLSLE</sequence>
<keyword evidence="8 13" id="KW-0812">Transmembrane</keyword>
<protein>
    <recommendedName>
        <fullName evidence="4 12">Heme exporter protein B</fullName>
    </recommendedName>
</protein>
<evidence type="ECO:0000256" key="1">
    <source>
        <dbReference type="ARBA" id="ARBA00002442"/>
    </source>
</evidence>